<dbReference type="RefSeq" id="WP_104794495.1">
    <property type="nucleotide sequence ID" value="NZ_PTPZ01000010.1"/>
</dbReference>
<protein>
    <submittedName>
        <fullName evidence="1">Uncharacterized protein</fullName>
    </submittedName>
</protein>
<dbReference type="Pfam" id="PF19781">
    <property type="entry name" value="DUF6266"/>
    <property type="match status" value="1"/>
</dbReference>
<proteinExistence type="predicted"/>
<dbReference type="EMBL" id="PTPZ01000010">
    <property type="protein sequence ID" value="PPZ90588.1"/>
    <property type="molecule type" value="Genomic_DNA"/>
</dbReference>
<gene>
    <name evidence="1" type="ORF">C3729_12705</name>
</gene>
<organism evidence="1 2">
    <name type="scientific">Cloacibacterium normanense</name>
    <dbReference type="NCBI Taxonomy" id="237258"/>
    <lineage>
        <taxon>Bacteria</taxon>
        <taxon>Pseudomonadati</taxon>
        <taxon>Bacteroidota</taxon>
        <taxon>Flavobacteriia</taxon>
        <taxon>Flavobacteriales</taxon>
        <taxon>Weeksellaceae</taxon>
    </lineage>
</organism>
<comment type="caution">
    <text evidence="1">The sequence shown here is derived from an EMBL/GenBank/DDBJ whole genome shotgun (WGS) entry which is preliminary data.</text>
</comment>
<accession>A0A2S7I1Y0</accession>
<reference evidence="1 2" key="1">
    <citation type="submission" date="2018-02" db="EMBL/GenBank/DDBJ databases">
        <title>Draft genome sequence of bacterial isolates from marine environment.</title>
        <authorList>
            <person name="Singh S.K."/>
            <person name="Hill R."/>
            <person name="Major S."/>
            <person name="Cai H."/>
            <person name="Li Y."/>
        </authorList>
    </citation>
    <scope>NUCLEOTIDE SEQUENCE [LARGE SCALE GENOMIC DNA]</scope>
    <source>
        <strain evidence="1 2">IMET F</strain>
    </source>
</reference>
<dbReference type="Proteomes" id="UP000238565">
    <property type="component" value="Unassembled WGS sequence"/>
</dbReference>
<evidence type="ECO:0000313" key="2">
    <source>
        <dbReference type="Proteomes" id="UP000238565"/>
    </source>
</evidence>
<name>A0A2S7I1Y0_9FLAO</name>
<dbReference type="InterPro" id="IPR046233">
    <property type="entry name" value="DUF6266"/>
</dbReference>
<sequence length="212" mass="23297">MGKIRTGILGGFQGKVGTVIGSTWRGEDIMRALPKKSSKNPTELQKIQRIKFKTVSEFLNPLRAPLNKYFGNDIGKKSRYNMATSYHITNAVEVTSDAIQILYPRVLVSKGTLFGFQNLTVAVSETDLELKWDDNSVFGNAKAEDTVNVLCYNEEQNVFFVFENAAIRGGLSATVSLPQSLVGYEVIVYAFLYDTVSNTASNSVYLGSVALG</sequence>
<evidence type="ECO:0000313" key="1">
    <source>
        <dbReference type="EMBL" id="PPZ90588.1"/>
    </source>
</evidence>
<dbReference type="AlphaFoldDB" id="A0A2S7I1Y0"/>